<dbReference type="OrthoDB" id="676877at2759"/>
<feature type="compositionally biased region" description="Low complexity" evidence="1">
    <location>
        <begin position="490"/>
        <end position="499"/>
    </location>
</feature>
<dbReference type="EMBL" id="CAJGYO010000002">
    <property type="protein sequence ID" value="CAD6211091.1"/>
    <property type="molecule type" value="Genomic_DNA"/>
</dbReference>
<dbReference type="PANTHER" id="PTHR47624">
    <property type="entry name" value="OS01G0204900 PROTEIN"/>
    <property type="match status" value="1"/>
</dbReference>
<comment type="caution">
    <text evidence="2">The sequence shown here is derived from an EMBL/GenBank/DDBJ whole genome shotgun (WGS) entry which is preliminary data.</text>
</comment>
<evidence type="ECO:0000313" key="2">
    <source>
        <dbReference type="EMBL" id="CAD6211091.1"/>
    </source>
</evidence>
<keyword evidence="3" id="KW-1185">Reference proteome</keyword>
<evidence type="ECO:0000313" key="3">
    <source>
        <dbReference type="Proteomes" id="UP000604825"/>
    </source>
</evidence>
<sequence length="597" mass="68669">MTELKWRKTLLETPSGFALFAVDEDVLKEPDDIWVYFKNVSTAKHIMFRLGDVQFADKSVAWDGQTQPSKDLIRLIRKSFKSKKDLIVQSAELQAVIKEKLLHNKFISETGLLRYVDTTLEQVPNTLRESFDEHVCRIGESIEDDLDYAKVLARILVPELAPQYDFLKMFPLDLALKIEEAYKHATKYRYEKLSMHDREIIMGALSHLLAVPKQRNEIMIRVKRMQSEMTYHFRTFEGTHEEPIREPANLKDSTYRRTLLETPSGFAIFYICEDVFERPQHIWTSFITEMEALGVVLALGFVKVHDKSIVRDSCHGPGQDLSRLIRKLCPHKTKLIVQDDDLKSVIEEKLHVLHEFIPQEKGNLTEDYYLPMSKGLQNVLQSYGISVSLGQMCLIFRQSFDRHVSCIGKLIEDHVDYAKVVAHILVPESEQNFDVKSLSSDLEGKVAEVATKDGDLIGDKNANRAEDVDLGLQYDSDCLPEEEDDNNGGSSSSKRPAASKPKKVKRTKRDDSAISEVTHILRDMSDTMRFTHVTHPNEELFKTIDAMKEYPLFARLELQEYLANNVKTVAMPKGRPLEAIKEYVERWFVKNYPPPMI</sequence>
<feature type="region of interest" description="Disordered" evidence="1">
    <location>
        <begin position="476"/>
        <end position="511"/>
    </location>
</feature>
<protein>
    <submittedName>
        <fullName evidence="2">Uncharacterized protein</fullName>
    </submittedName>
</protein>
<proteinExistence type="predicted"/>
<dbReference type="AlphaFoldDB" id="A0A811MVX2"/>
<name>A0A811MVX2_9POAL</name>
<evidence type="ECO:0000256" key="1">
    <source>
        <dbReference type="SAM" id="MobiDB-lite"/>
    </source>
</evidence>
<organism evidence="2 3">
    <name type="scientific">Miscanthus lutarioriparius</name>
    <dbReference type="NCBI Taxonomy" id="422564"/>
    <lineage>
        <taxon>Eukaryota</taxon>
        <taxon>Viridiplantae</taxon>
        <taxon>Streptophyta</taxon>
        <taxon>Embryophyta</taxon>
        <taxon>Tracheophyta</taxon>
        <taxon>Spermatophyta</taxon>
        <taxon>Magnoliopsida</taxon>
        <taxon>Liliopsida</taxon>
        <taxon>Poales</taxon>
        <taxon>Poaceae</taxon>
        <taxon>PACMAD clade</taxon>
        <taxon>Panicoideae</taxon>
        <taxon>Andropogonodae</taxon>
        <taxon>Andropogoneae</taxon>
        <taxon>Saccharinae</taxon>
        <taxon>Miscanthus</taxon>
    </lineage>
</organism>
<dbReference type="PANTHER" id="PTHR47624:SF1">
    <property type="entry name" value="OS01G0204900 PROTEIN"/>
    <property type="match status" value="1"/>
</dbReference>
<reference evidence="2" key="1">
    <citation type="submission" date="2020-10" db="EMBL/GenBank/DDBJ databases">
        <authorList>
            <person name="Han B."/>
            <person name="Lu T."/>
            <person name="Zhao Q."/>
            <person name="Huang X."/>
            <person name="Zhao Y."/>
        </authorList>
    </citation>
    <scope>NUCLEOTIDE SEQUENCE</scope>
</reference>
<accession>A0A811MVX2</accession>
<gene>
    <name evidence="2" type="ORF">NCGR_LOCUS7101</name>
</gene>
<dbReference type="Proteomes" id="UP000604825">
    <property type="component" value="Unassembled WGS sequence"/>
</dbReference>